<name>A0A2P5YSH9_GOSBA</name>
<dbReference type="Proteomes" id="UP000239757">
    <property type="component" value="Unassembled WGS sequence"/>
</dbReference>
<protein>
    <submittedName>
        <fullName evidence="1">Uncharacterized protein</fullName>
    </submittedName>
</protein>
<sequence>MPNQTLRPHAVAPAAAALYCCQAVAGAQAVFRTWCLAPVHAVSRLEPVLRRGLPPWLLNRHPPSSAHVLLACSHAPPLHT</sequence>
<proteinExistence type="predicted"/>
<evidence type="ECO:0000313" key="2">
    <source>
        <dbReference type="Proteomes" id="UP000239757"/>
    </source>
</evidence>
<dbReference type="EMBL" id="KZ662826">
    <property type="protein sequence ID" value="PPS18545.1"/>
    <property type="molecule type" value="Genomic_DNA"/>
</dbReference>
<accession>A0A2P5YSH9</accession>
<dbReference type="AlphaFoldDB" id="A0A2P5YSH9"/>
<gene>
    <name evidence="1" type="ORF">GOBAR_AA02022</name>
</gene>
<evidence type="ECO:0000313" key="1">
    <source>
        <dbReference type="EMBL" id="PPS18545.1"/>
    </source>
</evidence>
<reference evidence="1 2" key="1">
    <citation type="submission" date="2015-01" db="EMBL/GenBank/DDBJ databases">
        <title>Genome of allotetraploid Gossypium barbadense reveals genomic plasticity and fiber elongation in cotton evolution.</title>
        <authorList>
            <person name="Chen X."/>
            <person name="Liu X."/>
            <person name="Zhao B."/>
            <person name="Zheng H."/>
            <person name="Hu Y."/>
            <person name="Lu G."/>
            <person name="Yang C."/>
            <person name="Chen J."/>
            <person name="Shan C."/>
            <person name="Zhang L."/>
            <person name="Zhou Y."/>
            <person name="Wang L."/>
            <person name="Guo W."/>
            <person name="Bai Y."/>
            <person name="Ruan J."/>
            <person name="Shangguan X."/>
            <person name="Mao Y."/>
            <person name="Jiang J."/>
            <person name="Zhu Y."/>
            <person name="Lei J."/>
            <person name="Kang H."/>
            <person name="Chen S."/>
            <person name="He X."/>
            <person name="Wang R."/>
            <person name="Wang Y."/>
            <person name="Chen J."/>
            <person name="Wang L."/>
            <person name="Yu S."/>
            <person name="Wang B."/>
            <person name="Wei J."/>
            <person name="Song S."/>
            <person name="Lu X."/>
            <person name="Gao Z."/>
            <person name="Gu W."/>
            <person name="Deng X."/>
            <person name="Ma D."/>
            <person name="Wang S."/>
            <person name="Liang W."/>
            <person name="Fang L."/>
            <person name="Cai C."/>
            <person name="Zhu X."/>
            <person name="Zhou B."/>
            <person name="Zhang Y."/>
            <person name="Chen Z."/>
            <person name="Xu S."/>
            <person name="Zhu R."/>
            <person name="Wang S."/>
            <person name="Zhang T."/>
            <person name="Zhao G."/>
        </authorList>
    </citation>
    <scope>NUCLEOTIDE SEQUENCE [LARGE SCALE GENOMIC DNA]</scope>
    <source>
        <strain evidence="2">cv. Xinhai21</strain>
        <tissue evidence="1">Leaf</tissue>
    </source>
</reference>
<organism evidence="1 2">
    <name type="scientific">Gossypium barbadense</name>
    <name type="common">Sea Island cotton</name>
    <name type="synonym">Hibiscus barbadensis</name>
    <dbReference type="NCBI Taxonomy" id="3634"/>
    <lineage>
        <taxon>Eukaryota</taxon>
        <taxon>Viridiplantae</taxon>
        <taxon>Streptophyta</taxon>
        <taxon>Embryophyta</taxon>
        <taxon>Tracheophyta</taxon>
        <taxon>Spermatophyta</taxon>
        <taxon>Magnoliopsida</taxon>
        <taxon>eudicotyledons</taxon>
        <taxon>Gunneridae</taxon>
        <taxon>Pentapetalae</taxon>
        <taxon>rosids</taxon>
        <taxon>malvids</taxon>
        <taxon>Malvales</taxon>
        <taxon>Malvaceae</taxon>
        <taxon>Malvoideae</taxon>
        <taxon>Gossypium</taxon>
    </lineage>
</organism>